<dbReference type="CDD" id="cd05233">
    <property type="entry name" value="SDR_c"/>
    <property type="match status" value="1"/>
</dbReference>
<protein>
    <submittedName>
        <fullName evidence="3">NAD(P)-dependent dehydrogenase (Short-subunit alcohol dehydrogenase family)</fullName>
    </submittedName>
</protein>
<evidence type="ECO:0000313" key="4">
    <source>
        <dbReference type="Proteomes" id="UP001225356"/>
    </source>
</evidence>
<dbReference type="Proteomes" id="UP001225356">
    <property type="component" value="Unassembled WGS sequence"/>
</dbReference>
<dbReference type="EMBL" id="JAUSQU010000001">
    <property type="protein sequence ID" value="MDP9843370.1"/>
    <property type="molecule type" value="Genomic_DNA"/>
</dbReference>
<dbReference type="InterPro" id="IPR036291">
    <property type="entry name" value="NAD(P)-bd_dom_sf"/>
</dbReference>
<dbReference type="InterPro" id="IPR002347">
    <property type="entry name" value="SDR_fam"/>
</dbReference>
<dbReference type="InterPro" id="IPR020904">
    <property type="entry name" value="Sc_DH/Rdtase_CS"/>
</dbReference>
<evidence type="ECO:0000313" key="3">
    <source>
        <dbReference type="EMBL" id="MDP9843370.1"/>
    </source>
</evidence>
<evidence type="ECO:0000256" key="1">
    <source>
        <dbReference type="ARBA" id="ARBA00006484"/>
    </source>
</evidence>
<dbReference type="Gene3D" id="3.40.50.720">
    <property type="entry name" value="NAD(P)-binding Rossmann-like Domain"/>
    <property type="match status" value="1"/>
</dbReference>
<keyword evidence="2" id="KW-0560">Oxidoreductase</keyword>
<dbReference type="PROSITE" id="PS00061">
    <property type="entry name" value="ADH_SHORT"/>
    <property type="match status" value="1"/>
</dbReference>
<reference evidence="3 4" key="1">
    <citation type="submission" date="2023-07" db="EMBL/GenBank/DDBJ databases">
        <title>Sequencing the genomes of 1000 actinobacteria strains.</title>
        <authorList>
            <person name="Klenk H.-P."/>
        </authorList>
    </citation>
    <scope>NUCLEOTIDE SEQUENCE [LARGE SCALE GENOMIC DNA]</scope>
    <source>
        <strain evidence="3 4">DSM 46740</strain>
    </source>
</reference>
<gene>
    <name evidence="3" type="ORF">J2853_002581</name>
</gene>
<dbReference type="PANTHER" id="PTHR43180">
    <property type="entry name" value="3-OXOACYL-(ACYL-CARRIER-PROTEIN) REDUCTASE (AFU_ORTHOLOGUE AFUA_6G11210)"/>
    <property type="match status" value="1"/>
</dbReference>
<dbReference type="PANTHER" id="PTHR43180:SF33">
    <property type="entry name" value="15-HYDROXYPROSTAGLANDIN DEHYDROGENASE [NAD(+)]-LIKE"/>
    <property type="match status" value="1"/>
</dbReference>
<dbReference type="RefSeq" id="WP_307557547.1">
    <property type="nucleotide sequence ID" value="NZ_JAUSQU010000001.1"/>
</dbReference>
<dbReference type="Pfam" id="PF00106">
    <property type="entry name" value="adh_short"/>
    <property type="match status" value="1"/>
</dbReference>
<evidence type="ECO:0000256" key="2">
    <source>
        <dbReference type="ARBA" id="ARBA00023002"/>
    </source>
</evidence>
<sequence length="265" mass="27353">MADPRAILVTGGAHGIGAAMVRRFTAAGHQVAVADLDRGKGLDLAVQTGCHFVQADVSVLQDNQAAVAETVNRFGRLDTVCLNAATPAGQGLGDDFDAEKYHRAMRVNLDGPVYGANAAISHLRHGGGDRGGGAILITSSLAGITASPDPYYATAKHALIGLTRSLALLLQPDGITANALCPGFTDTRLVATHRDTLTGHGIAIAEPDHVAAAAEHILGTGRTGEAWNIQADQPPHAGAIPAHHAEHARCSIFKLTIPASPRPPP</sequence>
<name>A0ABT9Q9F0_9ACTN</name>
<dbReference type="SUPFAM" id="SSF51735">
    <property type="entry name" value="NAD(P)-binding Rossmann-fold domains"/>
    <property type="match status" value="1"/>
</dbReference>
<dbReference type="PRINTS" id="PR00081">
    <property type="entry name" value="GDHRDH"/>
</dbReference>
<comment type="caution">
    <text evidence="3">The sequence shown here is derived from an EMBL/GenBank/DDBJ whole genome shotgun (WGS) entry which is preliminary data.</text>
</comment>
<comment type="similarity">
    <text evidence="1">Belongs to the short-chain dehydrogenases/reductases (SDR) family.</text>
</comment>
<accession>A0ABT9Q9F0</accession>
<organism evidence="3 4">
    <name type="scientific">Streptosporangium lutulentum</name>
    <dbReference type="NCBI Taxonomy" id="1461250"/>
    <lineage>
        <taxon>Bacteria</taxon>
        <taxon>Bacillati</taxon>
        <taxon>Actinomycetota</taxon>
        <taxon>Actinomycetes</taxon>
        <taxon>Streptosporangiales</taxon>
        <taxon>Streptosporangiaceae</taxon>
        <taxon>Streptosporangium</taxon>
    </lineage>
</organism>
<proteinExistence type="inferred from homology"/>
<keyword evidence="4" id="KW-1185">Reference proteome</keyword>